<protein>
    <submittedName>
        <fullName evidence="1">Uncharacterized protein</fullName>
    </submittedName>
</protein>
<dbReference type="AlphaFoldDB" id="A0A7S9PWY4"/>
<name>A0A7S9PWY4_EPIFF</name>
<evidence type="ECO:0000313" key="2">
    <source>
        <dbReference type="Proteomes" id="UP000594364"/>
    </source>
</evidence>
<reference evidence="1 2" key="1">
    <citation type="journal article" date="2018" name="PLoS Genet.">
        <title>Repeat elements organise 3D genome structure and mediate transcription in the filamentous fungus Epichloe festucae.</title>
        <authorList>
            <person name="Winter D.J."/>
            <person name="Ganley A.R.D."/>
            <person name="Young C.A."/>
            <person name="Liachko I."/>
            <person name="Schardl C.L."/>
            <person name="Dupont P.Y."/>
            <person name="Berry D."/>
            <person name="Ram A."/>
            <person name="Scott B."/>
            <person name="Cox M.P."/>
        </authorList>
    </citation>
    <scope>NUCLEOTIDE SEQUENCE [LARGE SCALE GENOMIC DNA]</scope>
    <source>
        <strain evidence="1 2">Fl1</strain>
    </source>
</reference>
<sequence>MSATDRETDLKLYGDKTLRNQDLVLKIYAVHVTSQSLLSPARALYLEALILEAHELKYFWRVYKIRSKGRPGSGNLQPPKTFSRR</sequence>
<organism evidence="1 2">
    <name type="scientific">Epichloe festucae (strain Fl1)</name>
    <dbReference type="NCBI Taxonomy" id="877507"/>
    <lineage>
        <taxon>Eukaryota</taxon>
        <taxon>Fungi</taxon>
        <taxon>Dikarya</taxon>
        <taxon>Ascomycota</taxon>
        <taxon>Pezizomycotina</taxon>
        <taxon>Sordariomycetes</taxon>
        <taxon>Hypocreomycetidae</taxon>
        <taxon>Hypocreales</taxon>
        <taxon>Clavicipitaceae</taxon>
        <taxon>Epichloe</taxon>
    </lineage>
</organism>
<dbReference type="EMBL" id="CP031388">
    <property type="protein sequence ID" value="QPH05455.1"/>
    <property type="molecule type" value="Genomic_DNA"/>
</dbReference>
<accession>A0A7S9PWY4</accession>
<proteinExistence type="predicted"/>
<gene>
    <name evidence="1" type="ORF">C2857_003248</name>
</gene>
<evidence type="ECO:0000313" key="1">
    <source>
        <dbReference type="EMBL" id="QPH05455.1"/>
    </source>
</evidence>
<dbReference type="Proteomes" id="UP000594364">
    <property type="component" value="Chromosome 4"/>
</dbReference>
<keyword evidence="2" id="KW-1185">Reference proteome</keyword>